<dbReference type="InterPro" id="IPR017871">
    <property type="entry name" value="ABC_transporter-like_CS"/>
</dbReference>
<keyword evidence="2" id="KW-0547">Nucleotide-binding</keyword>
<dbReference type="PROSITE" id="PS00211">
    <property type="entry name" value="ABC_TRANSPORTER_1"/>
    <property type="match status" value="1"/>
</dbReference>
<name>A0A150WBG1_BDEBC</name>
<dbReference type="PROSITE" id="PS50893">
    <property type="entry name" value="ABC_TRANSPORTER_2"/>
    <property type="match status" value="1"/>
</dbReference>
<keyword evidence="3 6" id="KW-0067">ATP-binding</keyword>
<dbReference type="InterPro" id="IPR017911">
    <property type="entry name" value="MacB-like_ATP-bd"/>
</dbReference>
<evidence type="ECO:0000256" key="4">
    <source>
        <dbReference type="ARBA" id="ARBA00038388"/>
    </source>
</evidence>
<organism evidence="6 7">
    <name type="scientific">Bdellovibrio bacteriovorus</name>
    <dbReference type="NCBI Taxonomy" id="959"/>
    <lineage>
        <taxon>Bacteria</taxon>
        <taxon>Pseudomonadati</taxon>
        <taxon>Bdellovibrionota</taxon>
        <taxon>Bdellovibrionia</taxon>
        <taxon>Bdellovibrionales</taxon>
        <taxon>Pseudobdellovibrionaceae</taxon>
        <taxon>Bdellovibrio</taxon>
    </lineage>
</organism>
<dbReference type="SMART" id="SM00382">
    <property type="entry name" value="AAA"/>
    <property type="match status" value="1"/>
</dbReference>
<dbReference type="PANTHER" id="PTHR42798:SF2">
    <property type="entry name" value="ABC TRANSPORTER ATP-BINDING PROTEIN MG467-RELATED"/>
    <property type="match status" value="1"/>
</dbReference>
<protein>
    <submittedName>
        <fullName evidence="6">ABC transporter ATP-binding protein</fullName>
    </submittedName>
</protein>
<dbReference type="CDD" id="cd03255">
    <property type="entry name" value="ABC_MJ0796_LolCDE_FtsE"/>
    <property type="match status" value="1"/>
</dbReference>
<reference evidence="6 7" key="1">
    <citation type="submission" date="2016-03" db="EMBL/GenBank/DDBJ databases">
        <authorList>
            <person name="Ploux O."/>
        </authorList>
    </citation>
    <scope>NUCLEOTIDE SEQUENCE [LARGE SCALE GENOMIC DNA]</scope>
    <source>
        <strain evidence="6 7">BER2</strain>
    </source>
</reference>
<feature type="domain" description="ABC transporter" evidence="5">
    <location>
        <begin position="8"/>
        <end position="226"/>
    </location>
</feature>
<dbReference type="EMBL" id="LUKF01000020">
    <property type="protein sequence ID" value="KYG60307.1"/>
    <property type="molecule type" value="Genomic_DNA"/>
</dbReference>
<accession>A0A150WBG1</accession>
<dbReference type="GO" id="GO:0016887">
    <property type="term" value="F:ATP hydrolysis activity"/>
    <property type="evidence" value="ECO:0007669"/>
    <property type="project" value="InterPro"/>
</dbReference>
<keyword evidence="1" id="KW-0813">Transport</keyword>
<dbReference type="OrthoDB" id="9766351at2"/>
<evidence type="ECO:0000256" key="3">
    <source>
        <dbReference type="ARBA" id="ARBA00022840"/>
    </source>
</evidence>
<dbReference type="Proteomes" id="UP000075391">
    <property type="component" value="Unassembled WGS sequence"/>
</dbReference>
<sequence length="226" mass="25274">MNDTNVFLKAVDIHKSYSQGTGELEILRGISLEIKEGEALAILGSSGAGKSTLLQIMGTLDRPNKGELFCEGRDLLAMSDDELSRFRNAEMGFVFQFHHLLGEFTALENIMIPCRVAGEAPKAAREKALHLLEFMGLAERREHYPNQLSGGELQRVAIARALVRHPKILFADEPTGNLDSQTSGKIQELFFRLKEEMKLALVVVTHDLTFATKFPKVYRMKDGVWV</sequence>
<evidence type="ECO:0000256" key="1">
    <source>
        <dbReference type="ARBA" id="ARBA00022448"/>
    </source>
</evidence>
<dbReference type="InterPro" id="IPR003593">
    <property type="entry name" value="AAA+_ATPase"/>
</dbReference>
<dbReference type="FunFam" id="3.40.50.300:FF:000032">
    <property type="entry name" value="Export ABC transporter ATP-binding protein"/>
    <property type="match status" value="1"/>
</dbReference>
<evidence type="ECO:0000313" key="7">
    <source>
        <dbReference type="Proteomes" id="UP000075391"/>
    </source>
</evidence>
<dbReference type="AlphaFoldDB" id="A0A150WBG1"/>
<dbReference type="GO" id="GO:0005524">
    <property type="term" value="F:ATP binding"/>
    <property type="evidence" value="ECO:0007669"/>
    <property type="project" value="UniProtKB-KW"/>
</dbReference>
<evidence type="ECO:0000256" key="2">
    <source>
        <dbReference type="ARBA" id="ARBA00022741"/>
    </source>
</evidence>
<evidence type="ECO:0000259" key="5">
    <source>
        <dbReference type="PROSITE" id="PS50893"/>
    </source>
</evidence>
<dbReference type="GO" id="GO:0098796">
    <property type="term" value="C:membrane protein complex"/>
    <property type="evidence" value="ECO:0007669"/>
    <property type="project" value="UniProtKB-ARBA"/>
</dbReference>
<comment type="caution">
    <text evidence="6">The sequence shown here is derived from an EMBL/GenBank/DDBJ whole genome shotgun (WGS) entry which is preliminary data.</text>
</comment>
<dbReference type="GO" id="GO:0022857">
    <property type="term" value="F:transmembrane transporter activity"/>
    <property type="evidence" value="ECO:0007669"/>
    <property type="project" value="UniProtKB-ARBA"/>
</dbReference>
<dbReference type="Pfam" id="PF00005">
    <property type="entry name" value="ABC_tran"/>
    <property type="match status" value="1"/>
</dbReference>
<proteinExistence type="inferred from homology"/>
<dbReference type="PANTHER" id="PTHR42798">
    <property type="entry name" value="LIPOPROTEIN-RELEASING SYSTEM ATP-BINDING PROTEIN LOLD"/>
    <property type="match status" value="1"/>
</dbReference>
<evidence type="ECO:0000313" key="6">
    <source>
        <dbReference type="EMBL" id="KYG60307.1"/>
    </source>
</evidence>
<dbReference type="InterPro" id="IPR003439">
    <property type="entry name" value="ABC_transporter-like_ATP-bd"/>
</dbReference>
<dbReference type="InterPro" id="IPR027417">
    <property type="entry name" value="P-loop_NTPase"/>
</dbReference>
<dbReference type="SUPFAM" id="SSF52540">
    <property type="entry name" value="P-loop containing nucleoside triphosphate hydrolases"/>
    <property type="match status" value="1"/>
</dbReference>
<dbReference type="Gene3D" id="3.40.50.300">
    <property type="entry name" value="P-loop containing nucleotide triphosphate hydrolases"/>
    <property type="match status" value="1"/>
</dbReference>
<comment type="similarity">
    <text evidence="4">Belongs to the ABC transporter superfamily. Macrolide exporter (TC 3.A.1.122) family.</text>
</comment>
<dbReference type="RefSeq" id="WP_063245084.1">
    <property type="nucleotide sequence ID" value="NZ_CP168967.1"/>
</dbReference>
<gene>
    <name evidence="6" type="ORF">AZI85_12595</name>
</gene>